<proteinExistence type="predicted"/>
<evidence type="ECO:0000313" key="7">
    <source>
        <dbReference type="EMBL" id="MBP0685637.1"/>
    </source>
</evidence>
<feature type="non-terminal residue" evidence="7">
    <location>
        <position position="1"/>
    </location>
</feature>
<keyword evidence="3" id="KW-0067">ATP-binding</keyword>
<keyword evidence="5" id="KW-0030">Aminoacyl-tRNA synthetase</keyword>
<dbReference type="Gene3D" id="1.10.730.10">
    <property type="entry name" value="Isoleucyl-tRNA Synthetase, Domain 1"/>
    <property type="match status" value="1"/>
</dbReference>
<sequence length="86" mass="9627">ATDADRALRRELYTVLKQANYDYERLQYNTVVSATMKMLNALEGAKDAGADARREGLGLLLRVLYPVVPHITHVLWTELGYAGVYG</sequence>
<evidence type="ECO:0000313" key="8">
    <source>
        <dbReference type="Proteomes" id="UP000671119"/>
    </source>
</evidence>
<dbReference type="GO" id="GO:0005524">
    <property type="term" value="F:ATP binding"/>
    <property type="evidence" value="ECO:0007669"/>
    <property type="project" value="UniProtKB-KW"/>
</dbReference>
<protein>
    <submittedName>
        <fullName evidence="7">Class I tRNA ligase family protein</fullName>
    </submittedName>
</protein>
<dbReference type="InterPro" id="IPR009080">
    <property type="entry name" value="tRNAsynth_Ia_anticodon-bd"/>
</dbReference>
<evidence type="ECO:0000256" key="4">
    <source>
        <dbReference type="ARBA" id="ARBA00022917"/>
    </source>
</evidence>
<organism evidence="7 8">
    <name type="scientific">Mycobacterium tuberculosis</name>
    <dbReference type="NCBI Taxonomy" id="1773"/>
    <lineage>
        <taxon>Bacteria</taxon>
        <taxon>Bacillati</taxon>
        <taxon>Actinomycetota</taxon>
        <taxon>Actinomycetes</taxon>
        <taxon>Mycobacteriales</taxon>
        <taxon>Mycobacteriaceae</taxon>
        <taxon>Mycobacterium</taxon>
        <taxon>Mycobacterium tuberculosis complex</taxon>
    </lineage>
</organism>
<feature type="non-terminal residue" evidence="7">
    <location>
        <position position="86"/>
    </location>
</feature>
<dbReference type="FunFam" id="1.10.730.10:FF:000002">
    <property type="entry name" value="Leucine--tRNA ligase"/>
    <property type="match status" value="1"/>
</dbReference>
<evidence type="ECO:0000256" key="5">
    <source>
        <dbReference type="ARBA" id="ARBA00023146"/>
    </source>
</evidence>
<evidence type="ECO:0000256" key="1">
    <source>
        <dbReference type="ARBA" id="ARBA00022598"/>
    </source>
</evidence>
<dbReference type="SUPFAM" id="SSF47323">
    <property type="entry name" value="Anticodon-binding domain of a subclass of class I aminoacyl-tRNA synthetases"/>
    <property type="match status" value="1"/>
</dbReference>
<evidence type="ECO:0000256" key="2">
    <source>
        <dbReference type="ARBA" id="ARBA00022741"/>
    </source>
</evidence>
<dbReference type="GO" id="GO:0006412">
    <property type="term" value="P:translation"/>
    <property type="evidence" value="ECO:0007669"/>
    <property type="project" value="UniProtKB-KW"/>
</dbReference>
<accession>A0ABD4Q7N7</accession>
<name>A0ABD4Q7N7_MYCTX</name>
<reference evidence="7 8" key="1">
    <citation type="submission" date="2021-03" db="EMBL/GenBank/DDBJ databases">
        <title>Whole Genome Sequencing of Mycobacterium tuberculosis clinical isolates from Arunachal Pradesh, India.</title>
        <authorList>
            <person name="Singh S."/>
            <person name="Mudliar S.R."/>
            <person name="Kulsum U."/>
            <person name="Rufai S.B."/>
            <person name="Singh P.K."/>
            <person name="Umpo M."/>
            <person name="Nyori M."/>
        </authorList>
    </citation>
    <scope>NUCLEOTIDE SEQUENCE [LARGE SCALE GENOMIC DNA]</scope>
    <source>
        <strain evidence="7 8">OMICS/BPL/0142/20/SP</strain>
    </source>
</reference>
<keyword evidence="4" id="KW-0648">Protein biosynthesis</keyword>
<keyword evidence="1 7" id="KW-0436">Ligase</keyword>
<dbReference type="InterPro" id="IPR013155">
    <property type="entry name" value="M/V/L/I-tRNA-synth_anticd-bd"/>
</dbReference>
<dbReference type="GO" id="GO:0004812">
    <property type="term" value="F:aminoacyl-tRNA ligase activity"/>
    <property type="evidence" value="ECO:0007669"/>
    <property type="project" value="UniProtKB-KW"/>
</dbReference>
<evidence type="ECO:0000259" key="6">
    <source>
        <dbReference type="Pfam" id="PF08264"/>
    </source>
</evidence>
<gene>
    <name evidence="7" type="ORF">J8J21_21570</name>
</gene>
<comment type="caution">
    <text evidence="7">The sequence shown here is derived from an EMBL/GenBank/DDBJ whole genome shotgun (WGS) entry which is preliminary data.</text>
</comment>
<evidence type="ECO:0000256" key="3">
    <source>
        <dbReference type="ARBA" id="ARBA00022840"/>
    </source>
</evidence>
<dbReference type="EMBL" id="JAGIZI010000357">
    <property type="protein sequence ID" value="MBP0685637.1"/>
    <property type="molecule type" value="Genomic_DNA"/>
</dbReference>
<keyword evidence="2" id="KW-0547">Nucleotide-binding</keyword>
<dbReference type="AlphaFoldDB" id="A0ABD4Q7N7"/>
<dbReference type="Proteomes" id="UP000671119">
    <property type="component" value="Unassembled WGS sequence"/>
</dbReference>
<dbReference type="Pfam" id="PF08264">
    <property type="entry name" value="Anticodon_1"/>
    <property type="match status" value="1"/>
</dbReference>
<feature type="domain" description="Methionyl/Valyl/Leucyl/Isoleucyl-tRNA synthetase anticodon-binding" evidence="6">
    <location>
        <begin position="5"/>
        <end position="81"/>
    </location>
</feature>